<keyword evidence="1" id="KW-0732">Signal</keyword>
<dbReference type="EMBL" id="HAGO01000075">
    <property type="protein sequence ID" value="SMD29763.1"/>
    <property type="molecule type" value="Transcribed_RNA"/>
</dbReference>
<sequence length="92" mass="10353">MSMMKGFYALVLLLAVTVNALEIMPVCNNIIPVLSQGCEIDECCVHPVWFQWECVKLGGIGERCGKRTRWLFTDCEKCQNGLQCVNNICRAP</sequence>
<dbReference type="AlphaFoldDB" id="A0A482Z6K3"/>
<feature type="signal peptide" evidence="1">
    <location>
        <begin position="1"/>
        <end position="20"/>
    </location>
</feature>
<feature type="chain" id="PRO_5019859428" evidence="1">
    <location>
        <begin position="21"/>
        <end position="92"/>
    </location>
</feature>
<organism evidence="2">
    <name type="scientific">Selenotholus foelschei</name>
    <dbReference type="NCBI Taxonomy" id="1905327"/>
    <lineage>
        <taxon>Eukaryota</taxon>
        <taxon>Metazoa</taxon>
        <taxon>Ecdysozoa</taxon>
        <taxon>Arthropoda</taxon>
        <taxon>Chelicerata</taxon>
        <taxon>Arachnida</taxon>
        <taxon>Araneae</taxon>
        <taxon>Mygalomorphae</taxon>
        <taxon>Avicularoidea</taxon>
        <taxon>Theraphosidae</taxon>
        <taxon>Selenotholus</taxon>
    </lineage>
</organism>
<name>A0A482Z6K3_9ARAC</name>
<reference evidence="2" key="1">
    <citation type="submission" date="2017-03" db="EMBL/GenBank/DDBJ databases">
        <authorList>
            <person name="QRISCLOUD D."/>
        </authorList>
    </citation>
    <scope>NUCLEOTIDE SEQUENCE</scope>
</reference>
<evidence type="ECO:0000313" key="2">
    <source>
        <dbReference type="EMBL" id="SMD29763.1"/>
    </source>
</evidence>
<reference evidence="2" key="2">
    <citation type="submission" date="2019-04" db="EMBL/GenBank/DDBJ databases">
        <title>Unravelling the molecular evolution of spider venoms.</title>
        <authorList>
            <person name="Pineda S."/>
        </authorList>
    </citation>
    <scope>NUCLEOTIDE SEQUENCE</scope>
</reference>
<protein>
    <submittedName>
        <fullName evidence="2">U31-Theraphotoxin-Sfo1b_1</fullName>
    </submittedName>
</protein>
<accession>A0A482Z6K3</accession>
<evidence type="ECO:0000256" key="1">
    <source>
        <dbReference type="SAM" id="SignalP"/>
    </source>
</evidence>
<proteinExistence type="predicted"/>